<reference evidence="1 2" key="1">
    <citation type="journal article" date="2021" name="Front. Microbiol.">
        <title>Aerobic Denitrification and Heterotrophic Sulfur Oxidation in the Genus Halomonas Revealed by Six Novel Species Characterizations and Genome-Based Analysis.</title>
        <authorList>
            <person name="Wang L."/>
            <person name="Shao Z."/>
        </authorList>
    </citation>
    <scope>NUCLEOTIDE SEQUENCE [LARGE SCALE GENOMIC DNA]</scope>
    <source>
        <strain evidence="1 2">MCCC 1A11036</strain>
    </source>
</reference>
<dbReference type="EMBL" id="JABFTT010000005">
    <property type="protein sequence ID" value="MCE8020164.1"/>
    <property type="molecule type" value="Genomic_DNA"/>
</dbReference>
<proteinExistence type="predicted"/>
<dbReference type="Proteomes" id="UP001320122">
    <property type="component" value="Unassembled WGS sequence"/>
</dbReference>
<protein>
    <submittedName>
        <fullName evidence="1">Uncharacterized protein</fullName>
    </submittedName>
</protein>
<sequence length="197" mass="22428">MNDRLRLREFTQELLRKIAAGTDGLPSEDRACAILEIILWDNETPPDTYKYAEYLLQLFEKLTKATGSAREEVLYEIGVATGVLISRIGYGYSVDEVAEMSLKTETGSKNLISKQKQRGYEALRREARSLALDKWARGQSEGPRVGEMASWVHEVLCDKYRRGHPYFDCVPALSKKVAEWIRPIAPDYAKKPGRSRK</sequence>
<keyword evidence="2" id="KW-1185">Reference proteome</keyword>
<comment type="caution">
    <text evidence="1">The sequence shown here is derived from an EMBL/GenBank/DDBJ whole genome shotgun (WGS) entry which is preliminary data.</text>
</comment>
<organism evidence="1 2">
    <name type="scientific">Billgrantia zhangzhouensis</name>
    <dbReference type="NCBI Taxonomy" id="2733481"/>
    <lineage>
        <taxon>Bacteria</taxon>
        <taxon>Pseudomonadati</taxon>
        <taxon>Pseudomonadota</taxon>
        <taxon>Gammaproteobacteria</taxon>
        <taxon>Oceanospirillales</taxon>
        <taxon>Halomonadaceae</taxon>
        <taxon>Billgrantia</taxon>
    </lineage>
</organism>
<dbReference type="RefSeq" id="WP_234273525.1">
    <property type="nucleotide sequence ID" value="NZ_JABFTT010000005.1"/>
</dbReference>
<evidence type="ECO:0000313" key="1">
    <source>
        <dbReference type="EMBL" id="MCE8020164.1"/>
    </source>
</evidence>
<evidence type="ECO:0000313" key="2">
    <source>
        <dbReference type="Proteomes" id="UP001320122"/>
    </source>
</evidence>
<name>A0ABS9AEM2_9GAMM</name>
<gene>
    <name evidence="1" type="ORF">HOP51_08555</name>
</gene>
<accession>A0ABS9AEM2</accession>